<dbReference type="GO" id="GO:0009707">
    <property type="term" value="C:chloroplast outer membrane"/>
    <property type="evidence" value="ECO:0007669"/>
    <property type="project" value="UniProtKB-SubCell"/>
</dbReference>
<keyword evidence="6" id="KW-0812">Transmembrane</keyword>
<feature type="domain" description="Bacterial surface antigen (D15)" evidence="7">
    <location>
        <begin position="775"/>
        <end position="1078"/>
    </location>
</feature>
<dbReference type="Gene3D" id="2.40.160.50">
    <property type="entry name" value="membrane protein fhac: a member of the omp85/tpsb transporter family"/>
    <property type="match status" value="1"/>
</dbReference>
<dbReference type="Proteomes" id="UP000734854">
    <property type="component" value="Unassembled WGS sequence"/>
</dbReference>
<dbReference type="InterPro" id="IPR039910">
    <property type="entry name" value="D15-like"/>
</dbReference>
<feature type="transmembrane region" description="Helical" evidence="6">
    <location>
        <begin position="210"/>
        <end position="228"/>
    </location>
</feature>
<keyword evidence="1" id="KW-1002">Plastid outer membrane</keyword>
<name>A0A8J5B882_ZINOF</name>
<dbReference type="SMART" id="SM00028">
    <property type="entry name" value="TPR"/>
    <property type="match status" value="3"/>
</dbReference>
<dbReference type="InterPro" id="IPR019734">
    <property type="entry name" value="TPR_rpt"/>
</dbReference>
<dbReference type="PANTHER" id="PTHR12815">
    <property type="entry name" value="SORTING AND ASSEMBLY MACHINERY SAMM50 PROTEIN FAMILY MEMBER"/>
    <property type="match status" value="1"/>
</dbReference>
<dbReference type="Pfam" id="PF01103">
    <property type="entry name" value="Omp85"/>
    <property type="match status" value="1"/>
</dbReference>
<dbReference type="SUPFAM" id="SSF48452">
    <property type="entry name" value="TPR-like"/>
    <property type="match status" value="1"/>
</dbReference>
<sequence length="1079" mass="119184">MQNLTHTGIQQRNEFDPLIVGYPNCELTIRKSAILSCCDPYLSEIRIPIRRGHYAGASPLPLLAADGEEVRRMFPVRYWKDPYRFGALPISFSFLEQSASLLQVISVKFCSNYFAERMVLSSVELRLQVLPTRPISEEICNLEGILSGLQNLISACLSDHQKTTPFSFGKSLPSKRSLAKVLAILHTWLLILPSKVLAETCEADNSFFNMPLLFAIAMIGATVGGLLARQRRGELKRLNDQLRQINAALRRQAKIESYAPNLSYAPVGSRVAESEVVIDPRKEHLLTSLRTGKNYLRNQNLEKAFSEFKSALELAEILGDHVEAKKAARGLGRQLDEPYGLSDCLLCQARLIERKGASLQRQGKYREAIKYHKMVLNISEKSGENSGVTEAYGAIADCFTELGELEQAGKFYDKVLDGNSDDCFCLGDCENTCSFDYSVVIVRQLRTAITVRGQRRRLGFSFLSLAYLAPAMERNEGVRFVSSSIKIPQPPTRSAPLPFFLLSSFPFACQSLSFHLDRAKEAVNNFLTSLPQRWPLPPIAMARTEGEPNPRRHGREDEERVLISEVLIRNKDGETLERADLEAFAAGALKSCRPNSALTVREVQEDVHRIIQTGLFSLCTPVAFDTRDGIRLEFQVEPNQEFRGLICEGANVLPSKFMEDAFRDGYGKIVNIRHLDQVSYAEILSGGIIRLEISEAEVYSRLQGKRDVETILTMGIMEDVTIIPQPAADPHKVDLVMNLVERPSGGFSAGGGISSGITSGPLSGLIGSFAYSHRNVFGRNQKLNLSLERGQIDSIFRINYTDPWIQGDNKRTSRMIMIQNSRTPGTLVHGNNQFDHGGLTIGRITAGVEYSQPFRPKWSGTAGLIYQRAGARDDHGEPIIRDFYNSPLTASGNAYDEMLIAKLESVYTDSGDRSSSMFVANMEQGLPLFPEWLCFNRISSRARQGFELGPVRFMLSVSGGHVFGNFSPHEAFAIGGTNNVRGYEEGAVGSGRSYAVGSGEISCGMYGPLEGVLFADYGSDLGSGPTVPGDPAGARGKPGSGCGYGVGIRVDSPLGPLRLEYAFNDKKARRFHFGVGYRN</sequence>
<dbReference type="Pfam" id="PF13424">
    <property type="entry name" value="TPR_12"/>
    <property type="match status" value="1"/>
</dbReference>
<dbReference type="FunFam" id="3.10.20.310:FF:000013">
    <property type="entry name" value="Outer envelope protein 80 chloroplastic"/>
    <property type="match status" value="1"/>
</dbReference>
<evidence type="ECO:0000259" key="7">
    <source>
        <dbReference type="Pfam" id="PF01103"/>
    </source>
</evidence>
<feature type="coiled-coil region" evidence="5">
    <location>
        <begin position="228"/>
        <end position="255"/>
    </location>
</feature>
<accession>A0A8J5B882</accession>
<keyword evidence="2 6" id="KW-0472">Membrane</keyword>
<keyword evidence="6" id="KW-1133">Transmembrane helix</keyword>
<reference evidence="8 9" key="1">
    <citation type="submission" date="2020-08" db="EMBL/GenBank/DDBJ databases">
        <title>Plant Genome Project.</title>
        <authorList>
            <person name="Zhang R.-G."/>
        </authorList>
    </citation>
    <scope>NUCLEOTIDE SEQUENCE [LARGE SCALE GENOMIC DNA]</scope>
    <source>
        <tissue evidence="8">Rhizome</tissue>
    </source>
</reference>
<evidence type="ECO:0000313" key="9">
    <source>
        <dbReference type="Proteomes" id="UP000734854"/>
    </source>
</evidence>
<evidence type="ECO:0000256" key="4">
    <source>
        <dbReference type="PROSITE-ProRule" id="PRU00339"/>
    </source>
</evidence>
<organism evidence="8 9">
    <name type="scientific">Zingiber officinale</name>
    <name type="common">Ginger</name>
    <name type="synonym">Amomum zingiber</name>
    <dbReference type="NCBI Taxonomy" id="94328"/>
    <lineage>
        <taxon>Eukaryota</taxon>
        <taxon>Viridiplantae</taxon>
        <taxon>Streptophyta</taxon>
        <taxon>Embryophyta</taxon>
        <taxon>Tracheophyta</taxon>
        <taxon>Spermatophyta</taxon>
        <taxon>Magnoliopsida</taxon>
        <taxon>Liliopsida</taxon>
        <taxon>Zingiberales</taxon>
        <taxon>Zingiberaceae</taxon>
        <taxon>Zingiber</taxon>
    </lineage>
</organism>
<proteinExistence type="predicted"/>
<dbReference type="AlphaFoldDB" id="A0A8J5B882"/>
<dbReference type="InterPro" id="IPR011990">
    <property type="entry name" value="TPR-like_helical_dom_sf"/>
</dbReference>
<comment type="subcellular location">
    <subcellularLocation>
        <location evidence="3">Plastid</location>
        <location evidence="3">Chloroplast outer membrane</location>
    </subcellularLocation>
</comment>
<evidence type="ECO:0000256" key="2">
    <source>
        <dbReference type="ARBA" id="ARBA00023136"/>
    </source>
</evidence>
<keyword evidence="4" id="KW-0802">TPR repeat</keyword>
<keyword evidence="9" id="KW-1185">Reference proteome</keyword>
<dbReference type="Gene3D" id="3.10.20.310">
    <property type="entry name" value="membrane protein fhac"/>
    <property type="match status" value="2"/>
</dbReference>
<evidence type="ECO:0000256" key="5">
    <source>
        <dbReference type="SAM" id="Coils"/>
    </source>
</evidence>
<feature type="repeat" description="TPR" evidence="4">
    <location>
        <begin position="389"/>
        <end position="422"/>
    </location>
</feature>
<dbReference type="GO" id="GO:0009793">
    <property type="term" value="P:embryo development ending in seed dormancy"/>
    <property type="evidence" value="ECO:0007669"/>
    <property type="project" value="TreeGrafter"/>
</dbReference>
<evidence type="ECO:0000256" key="6">
    <source>
        <dbReference type="SAM" id="Phobius"/>
    </source>
</evidence>
<comment type="caution">
    <text evidence="8">The sequence shown here is derived from an EMBL/GenBank/DDBJ whole genome shotgun (WGS) entry which is preliminary data.</text>
</comment>
<dbReference type="GO" id="GO:0009658">
    <property type="term" value="P:chloroplast organization"/>
    <property type="evidence" value="ECO:0007669"/>
    <property type="project" value="TreeGrafter"/>
</dbReference>
<dbReference type="FunFam" id="2.40.160.50:FF:000006">
    <property type="entry name" value="Outer envelope protein 80, chloroplastic"/>
    <property type="match status" value="1"/>
</dbReference>
<dbReference type="PANTHER" id="PTHR12815:SF32">
    <property type="entry name" value="OUTER ENVELOPE PROTEIN 80, CHLOROPLASTIC"/>
    <property type="match status" value="1"/>
</dbReference>
<dbReference type="Gene3D" id="1.25.40.10">
    <property type="entry name" value="Tetratricopeptide repeat domain"/>
    <property type="match status" value="2"/>
</dbReference>
<gene>
    <name evidence="8" type="ORF">ZIOFF_076069</name>
</gene>
<keyword evidence="5" id="KW-0175">Coiled coil</keyword>
<dbReference type="PROSITE" id="PS50005">
    <property type="entry name" value="TPR"/>
    <property type="match status" value="1"/>
</dbReference>
<dbReference type="InterPro" id="IPR000184">
    <property type="entry name" value="Bac_surfAg_D15"/>
</dbReference>
<keyword evidence="1" id="KW-0934">Plastid</keyword>
<protein>
    <recommendedName>
        <fullName evidence="7">Bacterial surface antigen (D15) domain-containing protein</fullName>
    </recommendedName>
</protein>
<evidence type="ECO:0000256" key="1">
    <source>
        <dbReference type="ARBA" id="ARBA00022805"/>
    </source>
</evidence>
<evidence type="ECO:0000256" key="3">
    <source>
        <dbReference type="ARBA" id="ARBA00024013"/>
    </source>
</evidence>
<evidence type="ECO:0000313" key="8">
    <source>
        <dbReference type="EMBL" id="KAG6466118.1"/>
    </source>
</evidence>
<dbReference type="EMBL" id="JACMSC010000196">
    <property type="protein sequence ID" value="KAG6466118.1"/>
    <property type="molecule type" value="Genomic_DNA"/>
</dbReference>